<dbReference type="RefSeq" id="WP_285418361.1">
    <property type="nucleotide sequence ID" value="NZ_JASORJ010000032.1"/>
</dbReference>
<name>A0AAJ1Q9U8_9FIRM</name>
<keyword evidence="1" id="KW-0255">Endonuclease</keyword>
<proteinExistence type="predicted"/>
<dbReference type="EC" id="3.1.21.-" evidence="1"/>
<dbReference type="EMBL" id="JASORJ010000032">
    <property type="protein sequence ID" value="MDK7357844.1"/>
    <property type="molecule type" value="Genomic_DNA"/>
</dbReference>
<comment type="caution">
    <text evidence="1">The sequence shown here is derived from an EMBL/GenBank/DDBJ whole genome shotgun (WGS) entry which is preliminary data.</text>
</comment>
<keyword evidence="1" id="KW-0540">Nuclease</keyword>
<dbReference type="GO" id="GO:0004519">
    <property type="term" value="F:endonuclease activity"/>
    <property type="evidence" value="ECO:0007669"/>
    <property type="project" value="UniProtKB-KW"/>
</dbReference>
<dbReference type="AlphaFoldDB" id="A0AAJ1Q9U8"/>
<dbReference type="Proteomes" id="UP001236274">
    <property type="component" value="Unassembled WGS sequence"/>
</dbReference>
<gene>
    <name evidence="1" type="ORF">QP520_09430</name>
</gene>
<accession>A0AAJ1Q9U8</accession>
<evidence type="ECO:0000313" key="1">
    <source>
        <dbReference type="EMBL" id="MDK7357844.1"/>
    </source>
</evidence>
<organism evidence="1 2">
    <name type="scientific">Veillonella atypica</name>
    <dbReference type="NCBI Taxonomy" id="39777"/>
    <lineage>
        <taxon>Bacteria</taxon>
        <taxon>Bacillati</taxon>
        <taxon>Bacillota</taxon>
        <taxon>Negativicutes</taxon>
        <taxon>Veillonellales</taxon>
        <taxon>Veillonellaceae</taxon>
        <taxon>Veillonella</taxon>
    </lineage>
</organism>
<dbReference type="SUPFAM" id="SSF52980">
    <property type="entry name" value="Restriction endonuclease-like"/>
    <property type="match status" value="1"/>
</dbReference>
<sequence>MFNRCCSLRSSIDYKLIHNPKPIILSNNMDKIIKRLLWYVPNIDSYQSEKNELISEKLYDDFSFTYIINKMNMVIDRDVKWIEPKIMFDDKDWEYYENNICKNCQKILITRQKNLSKTNDLLRCLRNSIAHGQFTIVDDYIICFNSCNNGVKKAVIKIKPLLLLNALDSLTAPKSKELLLAYAFEKVGYSVIKEPVSPASNFRFDLFLEKNDKQYAVEIKDYRGQSYLHLNHLERFLFNSKGAFPEVERVLIIDTSRVTKEIRAREKEITNFRIIDINQVKELLKEDPIDILAI</sequence>
<dbReference type="GO" id="GO:0016787">
    <property type="term" value="F:hydrolase activity"/>
    <property type="evidence" value="ECO:0007669"/>
    <property type="project" value="UniProtKB-KW"/>
</dbReference>
<keyword evidence="1" id="KW-0378">Hydrolase</keyword>
<protein>
    <submittedName>
        <fullName evidence="1">Restriction endonuclease</fullName>
        <ecNumber evidence="1">3.1.21.-</ecNumber>
    </submittedName>
</protein>
<evidence type="ECO:0000313" key="2">
    <source>
        <dbReference type="Proteomes" id="UP001236274"/>
    </source>
</evidence>
<reference evidence="1" key="1">
    <citation type="submission" date="2023-05" db="EMBL/GenBank/DDBJ databases">
        <title>Cataloging the Phylogenetic Diversity of Human Bladder Bacteria.</title>
        <authorList>
            <person name="Du J."/>
        </authorList>
    </citation>
    <scope>NUCLEOTIDE SEQUENCE</scope>
    <source>
        <strain evidence="1">UMB10101</strain>
    </source>
</reference>
<dbReference type="InterPro" id="IPR011335">
    <property type="entry name" value="Restrct_endonuc-II-like"/>
</dbReference>